<dbReference type="PANTHER" id="PTHR10270">
    <property type="entry name" value="SOX TRANSCRIPTION FACTOR"/>
    <property type="match status" value="1"/>
</dbReference>
<feature type="region of interest" description="Disordered" evidence="13">
    <location>
        <begin position="577"/>
        <end position="601"/>
    </location>
</feature>
<dbReference type="InterPro" id="IPR036638">
    <property type="entry name" value="HLH_DNA-bd_sf"/>
</dbReference>
<dbReference type="InterPro" id="IPR009071">
    <property type="entry name" value="HMG_box_dom"/>
</dbReference>
<evidence type="ECO:0000313" key="16">
    <source>
        <dbReference type="EMBL" id="CAI9730171.1"/>
    </source>
</evidence>
<evidence type="ECO:0000256" key="10">
    <source>
        <dbReference type="ARBA" id="ARBA00032498"/>
    </source>
</evidence>
<keyword evidence="17" id="KW-1185">Reference proteome</keyword>
<dbReference type="SUPFAM" id="SSF47095">
    <property type="entry name" value="HMG-box"/>
    <property type="match status" value="1"/>
</dbReference>
<dbReference type="Proteomes" id="UP001162480">
    <property type="component" value="Chromosome 11"/>
</dbReference>
<sequence>MEDISFSSVSFQCLDEFKAKPHLIHEDQKVPEYISEIHVNSSSSIEEQDIIIDSKKQRFNGISNNQLRHFKKNVFKKSSKKRRPRGNYPLLESPVVLRAHSNYVQYQYSKQRQQAQKPSQKLMQKHRENERVRHRTLNELMNKLYKQIPGYSEYSKGTKVVTMQRAICYIVYLEKMINQVCKELRVTVDLSKMFLTVRLSREDIRRALWGYDTYEQWKNECSSTCDLASDIESTSNNAMKPCSTVIDTEGNQFSPDFNFTCETDNDNTLNIFLPNDGLIVGTYTFSIVTPTCETELKNPELNLEQKVVLHDPTFAESAPGEVITVTQTPCLISEYKLKHPALLTGDPMLPQILENFKGVQEGQKFEASEEPAEELKFVSPNTVSPVTFMKVTKQPTMLSNPSDLGSFKETALINQANCDYSDRYSPDDCGQPLKYSLQRQLRSAIVKKDDDQFESYEWKFHEVANIRRQKMDQASSDKEPFDSCESKMKTDKIEYLPKIDHRRVSWMNGFMMFSQMNRRKFIDANPGVHTSHISKMMGHTWRNMSEDKQRPYKEKAQKYARNMQDALLMNTPESTVSFENIPSSATEEHKLDEEISFTNAE</sequence>
<dbReference type="SMART" id="SM00398">
    <property type="entry name" value="HMG"/>
    <property type="match status" value="1"/>
</dbReference>
<proteinExistence type="inferred from homology"/>
<dbReference type="Pfam" id="PF00505">
    <property type="entry name" value="HMG_box"/>
    <property type="match status" value="1"/>
</dbReference>
<evidence type="ECO:0000256" key="9">
    <source>
        <dbReference type="ARBA" id="ARBA00023163"/>
    </source>
</evidence>
<evidence type="ECO:0000256" key="11">
    <source>
        <dbReference type="ARBA" id="ARBA00045821"/>
    </source>
</evidence>
<dbReference type="SUPFAM" id="SSF47459">
    <property type="entry name" value="HLH, helix-loop-helix DNA-binding domain"/>
    <property type="match status" value="1"/>
</dbReference>
<comment type="similarity">
    <text evidence="2">Belongs to the SRY family.</text>
</comment>
<evidence type="ECO:0000256" key="4">
    <source>
        <dbReference type="ARBA" id="ARBA00022782"/>
    </source>
</evidence>
<feature type="DNA-binding region" description="HMG box" evidence="12">
    <location>
        <begin position="507"/>
        <end position="558"/>
    </location>
</feature>
<dbReference type="GO" id="GO:0016607">
    <property type="term" value="C:nuclear speck"/>
    <property type="evidence" value="ECO:0007669"/>
    <property type="project" value="UniProtKB-SubCell"/>
</dbReference>
<keyword evidence="7 12" id="KW-0238">DNA-binding</keyword>
<organism evidence="16 17">
    <name type="scientific">Octopus vulgaris</name>
    <name type="common">Common octopus</name>
    <dbReference type="NCBI Taxonomy" id="6645"/>
    <lineage>
        <taxon>Eukaryota</taxon>
        <taxon>Metazoa</taxon>
        <taxon>Spiralia</taxon>
        <taxon>Lophotrochozoa</taxon>
        <taxon>Mollusca</taxon>
        <taxon>Cephalopoda</taxon>
        <taxon>Coleoidea</taxon>
        <taxon>Octopodiformes</taxon>
        <taxon>Octopoda</taxon>
        <taxon>Incirrata</taxon>
        <taxon>Octopodidae</taxon>
        <taxon>Octopus</taxon>
    </lineage>
</organism>
<dbReference type="Pfam" id="PF00010">
    <property type="entry name" value="HLH"/>
    <property type="match status" value="1"/>
</dbReference>
<dbReference type="InterPro" id="IPR011598">
    <property type="entry name" value="bHLH_dom"/>
</dbReference>
<evidence type="ECO:0000256" key="6">
    <source>
        <dbReference type="ARBA" id="ARBA00022928"/>
    </source>
</evidence>
<keyword evidence="6" id="KW-0726">Sexual differentiation</keyword>
<dbReference type="GO" id="GO:0001228">
    <property type="term" value="F:DNA-binding transcription activator activity, RNA polymerase II-specific"/>
    <property type="evidence" value="ECO:0007669"/>
    <property type="project" value="TreeGrafter"/>
</dbReference>
<reference evidence="16" key="1">
    <citation type="submission" date="2023-08" db="EMBL/GenBank/DDBJ databases">
        <authorList>
            <person name="Alioto T."/>
            <person name="Alioto T."/>
            <person name="Gomez Garrido J."/>
        </authorList>
    </citation>
    <scope>NUCLEOTIDE SEQUENCE</scope>
</reference>
<evidence type="ECO:0000256" key="1">
    <source>
        <dbReference type="ARBA" id="ARBA00004324"/>
    </source>
</evidence>
<dbReference type="EMBL" id="OX597824">
    <property type="protein sequence ID" value="CAI9730171.1"/>
    <property type="molecule type" value="Genomic_DNA"/>
</dbReference>
<comment type="subcellular location">
    <subcellularLocation>
        <location evidence="1">Nucleus speckle</location>
    </subcellularLocation>
</comment>
<evidence type="ECO:0000313" key="17">
    <source>
        <dbReference type="Proteomes" id="UP001162480"/>
    </source>
</evidence>
<name>A0AA36B952_OCTVU</name>
<keyword evidence="12" id="KW-0539">Nucleus</keyword>
<accession>A0AA36B952</accession>
<dbReference type="Gene3D" id="1.10.30.10">
    <property type="entry name" value="High mobility group box domain"/>
    <property type="match status" value="1"/>
</dbReference>
<dbReference type="GO" id="GO:0007548">
    <property type="term" value="P:sex differentiation"/>
    <property type="evidence" value="ECO:0007669"/>
    <property type="project" value="UniProtKB-KW"/>
</dbReference>
<dbReference type="PANTHER" id="PTHR10270:SF161">
    <property type="entry name" value="SEX-DETERMINING REGION Y PROTEIN"/>
    <property type="match status" value="1"/>
</dbReference>
<dbReference type="Gene3D" id="4.10.280.10">
    <property type="entry name" value="Helix-loop-helix DNA-binding domain"/>
    <property type="match status" value="1"/>
</dbReference>
<dbReference type="GO" id="GO:0000978">
    <property type="term" value="F:RNA polymerase II cis-regulatory region sequence-specific DNA binding"/>
    <property type="evidence" value="ECO:0007669"/>
    <property type="project" value="TreeGrafter"/>
</dbReference>
<keyword evidence="5" id="KW-0112">Calmodulin-binding</keyword>
<dbReference type="InterPro" id="IPR036910">
    <property type="entry name" value="HMG_box_dom_sf"/>
</dbReference>
<evidence type="ECO:0000256" key="3">
    <source>
        <dbReference type="ARBA" id="ARBA00019052"/>
    </source>
</evidence>
<evidence type="ECO:0000256" key="2">
    <source>
        <dbReference type="ARBA" id="ARBA00005998"/>
    </source>
</evidence>
<comment type="function">
    <text evidence="11">Transcriptional regulator that controls a genetic switch in male development. It is necessary and sufficient for initiating male sex determination by directing the development of supporting cell precursors (pre-Sertoli cells) as Sertoli rather than granulosa cells. Involved in different aspects of gene regulation including promoter activation or repression. Binds to the DNA consensus sequence 5'-[AT]AACAA[AT]-3'. SRY HMG box recognizes DNA by partial intercalation in the minor groove and promotes DNA bending. Also involved in pre-mRNA splicing. In male adult brain involved in the maintenance of motor functions of dopaminergic neurons.</text>
</comment>
<dbReference type="GO" id="GO:0046983">
    <property type="term" value="F:protein dimerization activity"/>
    <property type="evidence" value="ECO:0007669"/>
    <property type="project" value="InterPro"/>
</dbReference>
<dbReference type="PROSITE" id="PS50118">
    <property type="entry name" value="HMG_BOX_2"/>
    <property type="match status" value="1"/>
</dbReference>
<evidence type="ECO:0000259" key="14">
    <source>
        <dbReference type="PROSITE" id="PS50118"/>
    </source>
</evidence>
<feature type="domain" description="HMG box" evidence="14">
    <location>
        <begin position="507"/>
        <end position="558"/>
    </location>
</feature>
<keyword evidence="8" id="KW-0010">Activator</keyword>
<dbReference type="GO" id="GO:0005516">
    <property type="term" value="F:calmodulin binding"/>
    <property type="evidence" value="ECO:0007669"/>
    <property type="project" value="UniProtKB-KW"/>
</dbReference>
<evidence type="ECO:0000256" key="13">
    <source>
        <dbReference type="SAM" id="MobiDB-lite"/>
    </source>
</evidence>
<evidence type="ECO:0000256" key="8">
    <source>
        <dbReference type="ARBA" id="ARBA00023159"/>
    </source>
</evidence>
<dbReference type="PROSITE" id="PS50888">
    <property type="entry name" value="BHLH"/>
    <property type="match status" value="1"/>
</dbReference>
<dbReference type="InterPro" id="IPR050140">
    <property type="entry name" value="SRY-related_HMG-box_TF-like"/>
</dbReference>
<evidence type="ECO:0000256" key="5">
    <source>
        <dbReference type="ARBA" id="ARBA00022860"/>
    </source>
</evidence>
<evidence type="ECO:0000259" key="15">
    <source>
        <dbReference type="PROSITE" id="PS50888"/>
    </source>
</evidence>
<evidence type="ECO:0000256" key="12">
    <source>
        <dbReference type="PROSITE-ProRule" id="PRU00267"/>
    </source>
</evidence>
<protein>
    <recommendedName>
        <fullName evidence="3">Sex-determining region Y protein</fullName>
    </recommendedName>
    <alternativeName>
        <fullName evidence="10">Testis-determining factor</fullName>
    </alternativeName>
</protein>
<gene>
    <name evidence="16" type="ORF">OCTVUL_1B004942</name>
</gene>
<evidence type="ECO:0000256" key="7">
    <source>
        <dbReference type="ARBA" id="ARBA00023125"/>
    </source>
</evidence>
<keyword evidence="9" id="KW-0804">Transcription</keyword>
<feature type="domain" description="BHLH" evidence="15">
    <location>
        <begin position="121"/>
        <end position="173"/>
    </location>
</feature>
<dbReference type="AlphaFoldDB" id="A0AA36B952"/>
<dbReference type="GO" id="GO:0030154">
    <property type="term" value="P:cell differentiation"/>
    <property type="evidence" value="ECO:0007669"/>
    <property type="project" value="UniProtKB-KW"/>
</dbReference>
<keyword evidence="4" id="KW-0221">Differentiation</keyword>